<feature type="region of interest" description="Disordered" evidence="2">
    <location>
        <begin position="481"/>
        <end position="505"/>
    </location>
</feature>
<keyword evidence="5" id="KW-1185">Reference proteome</keyword>
<name>M1V6Q1_CYAM1</name>
<dbReference type="SUPFAM" id="SSF51695">
    <property type="entry name" value="PLC-like phosphodiesterases"/>
    <property type="match status" value="2"/>
</dbReference>
<dbReference type="EMBL" id="AP006500">
    <property type="protein sequence ID" value="BAM82375.1"/>
    <property type="molecule type" value="Genomic_DNA"/>
</dbReference>
<dbReference type="OrthoDB" id="1058301at2759"/>
<evidence type="ECO:0000313" key="5">
    <source>
        <dbReference type="Proteomes" id="UP000007014"/>
    </source>
</evidence>
<reference evidence="4 5" key="2">
    <citation type="journal article" date="2007" name="BMC Biol.">
        <title>A 100%-complete sequence reveals unusually simple genomic features in the hot-spring red alga Cyanidioschyzon merolae.</title>
        <authorList>
            <person name="Nozaki H."/>
            <person name="Takano H."/>
            <person name="Misumi O."/>
            <person name="Terasawa K."/>
            <person name="Matsuzaki M."/>
            <person name="Maruyama S."/>
            <person name="Nishida K."/>
            <person name="Yagisawa F."/>
            <person name="Yoshida Y."/>
            <person name="Fujiwara T."/>
            <person name="Takio S."/>
            <person name="Tamura K."/>
            <person name="Chung S.J."/>
            <person name="Nakamura S."/>
            <person name="Kuroiwa H."/>
            <person name="Tanaka K."/>
            <person name="Sato N."/>
            <person name="Kuroiwa T."/>
        </authorList>
    </citation>
    <scope>NUCLEOTIDE SEQUENCE [LARGE SCALE GENOMIC DNA]</scope>
    <source>
        <strain evidence="4 5">10D</strain>
    </source>
</reference>
<dbReference type="PROSITE" id="PS51704">
    <property type="entry name" value="GP_PDE"/>
    <property type="match status" value="1"/>
</dbReference>
<dbReference type="GO" id="GO:0046475">
    <property type="term" value="P:glycerophospholipid catabolic process"/>
    <property type="evidence" value="ECO:0007669"/>
    <property type="project" value="TreeGrafter"/>
</dbReference>
<dbReference type="Proteomes" id="UP000007014">
    <property type="component" value="Chromosome 18"/>
</dbReference>
<dbReference type="Pfam" id="PF03009">
    <property type="entry name" value="GDPD"/>
    <property type="match status" value="1"/>
</dbReference>
<dbReference type="AlphaFoldDB" id="M1V6Q1"/>
<evidence type="ECO:0000313" key="4">
    <source>
        <dbReference type="EMBL" id="BAM82375.1"/>
    </source>
</evidence>
<dbReference type="InterPro" id="IPR030395">
    <property type="entry name" value="GP_PDE_dom"/>
</dbReference>
<dbReference type="HOGENOM" id="CLU_373577_0_0_1"/>
<keyword evidence="1" id="KW-0378">Hydrolase</keyword>
<feature type="region of interest" description="Disordered" evidence="2">
    <location>
        <begin position="418"/>
        <end position="444"/>
    </location>
</feature>
<dbReference type="PANTHER" id="PTHR22958">
    <property type="entry name" value="GLYCEROPHOSPHORYL DIESTER PHOSPHODIESTERASE"/>
    <property type="match status" value="1"/>
</dbReference>
<reference evidence="4 5" key="1">
    <citation type="journal article" date="2004" name="Nature">
        <title>Genome sequence of the ultrasmall unicellular red alga Cyanidioschyzon merolae 10D.</title>
        <authorList>
            <person name="Matsuzaki M."/>
            <person name="Misumi O."/>
            <person name="Shin-i T."/>
            <person name="Maruyama S."/>
            <person name="Takahara M."/>
            <person name="Miyagishima S."/>
            <person name="Mori T."/>
            <person name="Nishida K."/>
            <person name="Yagisawa F."/>
            <person name="Nishida K."/>
            <person name="Yoshida Y."/>
            <person name="Nishimura Y."/>
            <person name="Nakao S."/>
            <person name="Kobayashi T."/>
            <person name="Momoyama Y."/>
            <person name="Higashiyama T."/>
            <person name="Minoda A."/>
            <person name="Sano M."/>
            <person name="Nomoto H."/>
            <person name="Oishi K."/>
            <person name="Hayashi H."/>
            <person name="Ohta F."/>
            <person name="Nishizaka S."/>
            <person name="Haga S."/>
            <person name="Miura S."/>
            <person name="Morishita T."/>
            <person name="Kabeya Y."/>
            <person name="Terasawa K."/>
            <person name="Suzuki Y."/>
            <person name="Ishii Y."/>
            <person name="Asakawa S."/>
            <person name="Takano H."/>
            <person name="Ohta N."/>
            <person name="Kuroiwa H."/>
            <person name="Tanaka K."/>
            <person name="Shimizu N."/>
            <person name="Sugano S."/>
            <person name="Sato N."/>
            <person name="Nozaki H."/>
            <person name="Ogasawara N."/>
            <person name="Kohara Y."/>
            <person name="Kuroiwa T."/>
        </authorList>
    </citation>
    <scope>NUCLEOTIDE SEQUENCE [LARGE SCALE GENOMIC DNA]</scope>
    <source>
        <strain evidence="4 5">10D</strain>
    </source>
</reference>
<dbReference type="RefSeq" id="XP_005538411.1">
    <property type="nucleotide sequence ID" value="XM_005538354.1"/>
</dbReference>
<dbReference type="KEGG" id="cme:CYME_CMR112C"/>
<dbReference type="PANTHER" id="PTHR22958:SF1">
    <property type="entry name" value="GLYCEROPHOSPHOCHOLINE PHOSPHODIESTERASE GPCPD1"/>
    <property type="match status" value="1"/>
</dbReference>
<evidence type="ECO:0000256" key="1">
    <source>
        <dbReference type="ARBA" id="ARBA00022801"/>
    </source>
</evidence>
<evidence type="ECO:0000259" key="3">
    <source>
        <dbReference type="PROSITE" id="PS51704"/>
    </source>
</evidence>
<dbReference type="Gramene" id="CMR112CT">
    <property type="protein sequence ID" value="CMR112CT"/>
    <property type="gene ID" value="CMR112C"/>
</dbReference>
<protein>
    <recommendedName>
        <fullName evidence="3">GP-PDE domain-containing protein</fullName>
    </recommendedName>
</protein>
<gene>
    <name evidence="4" type="ORF">CYME_CMR112C</name>
</gene>
<accession>M1V6Q1</accession>
<organism evidence="4 5">
    <name type="scientific">Cyanidioschyzon merolae (strain NIES-3377 / 10D)</name>
    <name type="common">Unicellular red alga</name>
    <dbReference type="NCBI Taxonomy" id="280699"/>
    <lineage>
        <taxon>Eukaryota</taxon>
        <taxon>Rhodophyta</taxon>
        <taxon>Bangiophyceae</taxon>
        <taxon>Cyanidiales</taxon>
        <taxon>Cyanidiaceae</taxon>
        <taxon>Cyanidioschyzon</taxon>
    </lineage>
</organism>
<sequence length="744" mass="82526">MSAPVERLEEIDVAVQRAAQDFSLRELHFHALPAVYRQELEEQEGAVSQRASGPRCSVGVAVSGVPAEAAARKLARDTRADILLRVTLGEPRIGSFQAISLRRQRLRTNSELEVFQWLERRLEGQGHGVADPSTGSAADGGALLFRITGPEGVQHVFTGWSNDWIQCTAVFHANFFDDLDMLVDVLWNPPENGTSGGQATSTSQFIGRAAIMASELVEMKGVLQRPLVNDAHSVIGEFRCEYCVIKPYAGTLPPRMAQLRFSLNEGINERKKIQLIGHRGAGSQKTRSRVQENTVLSFLTAIRKGLVDAIELDVQLTRDQVPVIYHDFFIRCVDEDDVDESDDERFRTAWSASPVRSDRGARLNESMLNGSRVLTRSSRTPDDSAEDVHCTCETANLEYASERDSCRASAVSANSTHHVAAADATAPPSTNTLTNASTSDQPHCLRDHARASGKANQPKSRRYGTPIYSLTYEEFKSACRSMPRSRSRGGNLRVHGTTPQREPRWSDEWSDFTRVASSDGNLGYLVRHFSESSERTDDANPIAMIRDNALPSLRRVLDRVPEEITLLVEIKYPTPELMRETSLPYPERNHFIDRVLEVIFQKGSLKRRIVFLSFDPDVCLMVRKKQAIYPVCFLNAAGRSAMSEHSDPRALSVANGIAFAVWAGLDGMVLLCDLIFEEPGIVEIIHSAGLKVYCYGSSTAEPHYCEQLIHWGVDGIIADRVGYIARALNPLFMANANPETIETA</sequence>
<feature type="domain" description="GP-PDE" evidence="3">
    <location>
        <begin position="273"/>
        <end position="728"/>
    </location>
</feature>
<dbReference type="STRING" id="280699.M1V6Q1"/>
<proteinExistence type="predicted"/>
<dbReference type="GeneID" id="16996859"/>
<dbReference type="eggNOG" id="KOG2421">
    <property type="taxonomic scope" value="Eukaryota"/>
</dbReference>
<dbReference type="Gene3D" id="3.20.20.190">
    <property type="entry name" value="Phosphatidylinositol (PI) phosphodiesterase"/>
    <property type="match status" value="2"/>
</dbReference>
<dbReference type="InterPro" id="IPR017946">
    <property type="entry name" value="PLC-like_Pdiesterase_TIM-brl"/>
</dbReference>
<dbReference type="GO" id="GO:0008081">
    <property type="term" value="F:phosphoric diester hydrolase activity"/>
    <property type="evidence" value="ECO:0007669"/>
    <property type="project" value="InterPro"/>
</dbReference>
<dbReference type="InterPro" id="IPR051578">
    <property type="entry name" value="GDPD"/>
</dbReference>
<evidence type="ECO:0000256" key="2">
    <source>
        <dbReference type="SAM" id="MobiDB-lite"/>
    </source>
</evidence>
<feature type="compositionally biased region" description="Polar residues" evidence="2">
    <location>
        <begin position="427"/>
        <end position="441"/>
    </location>
</feature>